<evidence type="ECO:0000313" key="1">
    <source>
        <dbReference type="EMBL" id="GAI77520.1"/>
    </source>
</evidence>
<proteinExistence type="predicted"/>
<gene>
    <name evidence="1" type="ORF">S12H4_16312</name>
</gene>
<accession>X1SQB2</accession>
<dbReference type="EMBL" id="BARW01007884">
    <property type="protein sequence ID" value="GAI77520.1"/>
    <property type="molecule type" value="Genomic_DNA"/>
</dbReference>
<dbReference type="AlphaFoldDB" id="X1SQB2"/>
<sequence length="89" mass="10704">FEPNTGQYQVQLGRNIKEALYTPHSMLLLDHNWHDLVFDDLKEWVKKNHEKLESGDELKGRMFRYRLNQKTGKYQVRLSSRVKEALYSH</sequence>
<comment type="caution">
    <text evidence="1">The sequence shown here is derived from an EMBL/GenBank/DDBJ whole genome shotgun (WGS) entry which is preliminary data.</text>
</comment>
<name>X1SQB2_9ZZZZ</name>
<reference evidence="1" key="1">
    <citation type="journal article" date="2014" name="Front. Microbiol.">
        <title>High frequency of phylogenetically diverse reductive dehalogenase-homologous genes in deep subseafloor sedimentary metagenomes.</title>
        <authorList>
            <person name="Kawai M."/>
            <person name="Futagami T."/>
            <person name="Toyoda A."/>
            <person name="Takaki Y."/>
            <person name="Nishi S."/>
            <person name="Hori S."/>
            <person name="Arai W."/>
            <person name="Tsubouchi T."/>
            <person name="Morono Y."/>
            <person name="Uchiyama I."/>
            <person name="Ito T."/>
            <person name="Fujiyama A."/>
            <person name="Inagaki F."/>
            <person name="Takami H."/>
        </authorList>
    </citation>
    <scope>NUCLEOTIDE SEQUENCE</scope>
    <source>
        <strain evidence="1">Expedition CK06-06</strain>
    </source>
</reference>
<feature type="non-terminal residue" evidence="1">
    <location>
        <position position="1"/>
    </location>
</feature>
<protein>
    <submittedName>
        <fullName evidence="1">Uncharacterized protein</fullName>
    </submittedName>
</protein>
<organism evidence="1">
    <name type="scientific">marine sediment metagenome</name>
    <dbReference type="NCBI Taxonomy" id="412755"/>
    <lineage>
        <taxon>unclassified sequences</taxon>
        <taxon>metagenomes</taxon>
        <taxon>ecological metagenomes</taxon>
    </lineage>
</organism>